<keyword evidence="3 5" id="KW-0378">Hydrolase</keyword>
<dbReference type="RefSeq" id="WP_283832269.1">
    <property type="nucleotide sequence ID" value="NZ_JASJEU010000018.1"/>
</dbReference>
<dbReference type="EC" id="3.5.1.25" evidence="7"/>
<dbReference type="Gene3D" id="2.30.40.10">
    <property type="entry name" value="Urease, subunit C, domain 1"/>
    <property type="match status" value="1"/>
</dbReference>
<keyword evidence="2" id="KW-0479">Metal-binding</keyword>
<dbReference type="PIRSF" id="PIRSF038994">
    <property type="entry name" value="NagA"/>
    <property type="match status" value="1"/>
</dbReference>
<dbReference type="PANTHER" id="PTHR11113">
    <property type="entry name" value="N-ACETYLGLUCOSAMINE-6-PHOSPHATE DEACETYLASE"/>
    <property type="match status" value="1"/>
</dbReference>
<dbReference type="PANTHER" id="PTHR11113:SF14">
    <property type="entry name" value="N-ACETYLGLUCOSAMINE-6-PHOSPHATE DEACETYLASE"/>
    <property type="match status" value="1"/>
</dbReference>
<evidence type="ECO:0000313" key="7">
    <source>
        <dbReference type="EMBL" id="MDJ1650925.1"/>
    </source>
</evidence>
<dbReference type="GO" id="GO:0008448">
    <property type="term" value="F:N-acetylglucosamine-6-phosphate deacetylase activity"/>
    <property type="evidence" value="ECO:0007669"/>
    <property type="project" value="UniProtKB-EC"/>
</dbReference>
<comment type="caution">
    <text evidence="7">The sequence shown here is derived from an EMBL/GenBank/DDBJ whole genome shotgun (WGS) entry which is preliminary data.</text>
</comment>
<evidence type="ECO:0000259" key="6">
    <source>
        <dbReference type="Pfam" id="PF01979"/>
    </source>
</evidence>
<keyword evidence="8" id="KW-1185">Reference proteome</keyword>
<dbReference type="Proteomes" id="UP001232750">
    <property type="component" value="Unassembled WGS sequence"/>
</dbReference>
<dbReference type="SUPFAM" id="SSF51556">
    <property type="entry name" value="Metallo-dependent hydrolases"/>
    <property type="match status" value="1"/>
</dbReference>
<gene>
    <name evidence="7" type="primary">nagA</name>
    <name evidence="7" type="ORF">QNJ86_08955</name>
</gene>
<protein>
    <submittedName>
        <fullName evidence="7">N-acetylglucosamine-6-phosphate deacetylase</fullName>
        <ecNumber evidence="7">3.5.1.25</ecNumber>
    </submittedName>
</protein>
<accession>A0ABT7DN13</accession>
<proteinExistence type="inferred from homology"/>
<sequence>MRITGGKVFTGDEFAERDVAIEDGRFVLAAGTAGEGAVVDATGCYVIPGLIDLHFHGCAGFDFCDGTPEALNAIARFEASRGVTAICPATMTYPEDVLGPLMDAATAYSAPADGAALVGINMEGPYLSPDNIGAQNPAYLHVPDEGMFRRLQERAQGLVKLVDVAPEVEGALEFIRAVADEVRVSVAHTQATYDQTCAAIEAGARQMTHLCNAMPPLHHRKPGPIAAAFDCPEVTAELIADGVHIHPAMVRLLMAAFGDDRIILISDSMRATGLDDGEYDLGGQNVTVRGNRATLADGTIAGSATDLMSCVRIAVQDMGVPLPSAIKAASTNPARALGLRDRGSLAPGHIADAVVLDENLEIRHIILRGKLLEA</sequence>
<dbReference type="InterPro" id="IPR003764">
    <property type="entry name" value="GlcNAc_6-P_deAcase"/>
</dbReference>
<evidence type="ECO:0000256" key="2">
    <source>
        <dbReference type="ARBA" id="ARBA00022723"/>
    </source>
</evidence>
<keyword evidence="4 5" id="KW-0119">Carbohydrate metabolism</keyword>
<evidence type="ECO:0000256" key="3">
    <source>
        <dbReference type="ARBA" id="ARBA00022801"/>
    </source>
</evidence>
<evidence type="ECO:0000313" key="8">
    <source>
        <dbReference type="Proteomes" id="UP001232750"/>
    </source>
</evidence>
<name>A0ABT7DN13_9ACTN</name>
<evidence type="ECO:0000256" key="5">
    <source>
        <dbReference type="PIRNR" id="PIRNR038994"/>
    </source>
</evidence>
<dbReference type="Gene3D" id="3.20.20.140">
    <property type="entry name" value="Metal-dependent hydrolases"/>
    <property type="match status" value="1"/>
</dbReference>
<dbReference type="SUPFAM" id="SSF51338">
    <property type="entry name" value="Composite domain of metallo-dependent hydrolases"/>
    <property type="match status" value="1"/>
</dbReference>
<dbReference type="InterPro" id="IPR032466">
    <property type="entry name" value="Metal_Hydrolase"/>
</dbReference>
<dbReference type="EMBL" id="JASJEU010000018">
    <property type="protein sequence ID" value="MDJ1650925.1"/>
    <property type="molecule type" value="Genomic_DNA"/>
</dbReference>
<organism evidence="7 8">
    <name type="scientific">Gordonibacter faecis</name>
    <dbReference type="NCBI Taxonomy" id="3047475"/>
    <lineage>
        <taxon>Bacteria</taxon>
        <taxon>Bacillati</taxon>
        <taxon>Actinomycetota</taxon>
        <taxon>Coriobacteriia</taxon>
        <taxon>Eggerthellales</taxon>
        <taxon>Eggerthellaceae</taxon>
        <taxon>Gordonibacter</taxon>
    </lineage>
</organism>
<reference evidence="7 8" key="1">
    <citation type="submission" date="2023-05" db="EMBL/GenBank/DDBJ databases">
        <title>Gordonibacter KGMB12511T sp. nov., isolated from faeces of healthy Korean.</title>
        <authorList>
            <person name="Kim H.S."/>
            <person name="Kim J.-S."/>
            <person name="Suh M.K."/>
            <person name="Eom M.K."/>
            <person name="Do H.E."/>
            <person name="Lee J.-S."/>
        </authorList>
    </citation>
    <scope>NUCLEOTIDE SEQUENCE [LARGE SCALE GENOMIC DNA]</scope>
    <source>
        <strain evidence="7 8">KGMB12511</strain>
    </source>
</reference>
<feature type="domain" description="Amidohydrolase-related" evidence="6">
    <location>
        <begin position="45"/>
        <end position="371"/>
    </location>
</feature>
<dbReference type="NCBIfam" id="TIGR00221">
    <property type="entry name" value="nagA"/>
    <property type="match status" value="1"/>
</dbReference>
<evidence type="ECO:0000256" key="4">
    <source>
        <dbReference type="ARBA" id="ARBA00023277"/>
    </source>
</evidence>
<dbReference type="CDD" id="cd00854">
    <property type="entry name" value="NagA"/>
    <property type="match status" value="1"/>
</dbReference>
<dbReference type="Pfam" id="PF01979">
    <property type="entry name" value="Amidohydro_1"/>
    <property type="match status" value="1"/>
</dbReference>
<evidence type="ECO:0000256" key="1">
    <source>
        <dbReference type="ARBA" id="ARBA00010716"/>
    </source>
</evidence>
<dbReference type="InterPro" id="IPR006680">
    <property type="entry name" value="Amidohydro-rel"/>
</dbReference>
<comment type="similarity">
    <text evidence="1 5">Belongs to the metallo-dependent hydrolases superfamily. NagA family.</text>
</comment>
<dbReference type="InterPro" id="IPR011059">
    <property type="entry name" value="Metal-dep_hydrolase_composite"/>
</dbReference>